<dbReference type="Proteomes" id="UP000652681">
    <property type="component" value="Unassembled WGS sequence"/>
</dbReference>
<accession>A0A8J6PGI5</accession>
<keyword evidence="2" id="KW-1185">Reference proteome</keyword>
<dbReference type="RefSeq" id="WP_216714851.1">
    <property type="nucleotide sequence ID" value="NZ_JACVEL010000021.1"/>
</dbReference>
<dbReference type="AlphaFoldDB" id="A0A8J6PGI5"/>
<evidence type="ECO:0000313" key="1">
    <source>
        <dbReference type="EMBL" id="MBC9813948.1"/>
    </source>
</evidence>
<evidence type="ECO:0000313" key="2">
    <source>
        <dbReference type="Proteomes" id="UP000652681"/>
    </source>
</evidence>
<reference evidence="1" key="1">
    <citation type="submission" date="2020-09" db="EMBL/GenBank/DDBJ databases">
        <title>Taishania pollutisoli gen. nov., sp. nov., Isolated from Tetrabromobisphenol A-Contaminated Soil.</title>
        <authorList>
            <person name="Chen Q."/>
        </authorList>
    </citation>
    <scope>NUCLEOTIDE SEQUENCE</scope>
    <source>
        <strain evidence="1">CZZ-1</strain>
    </source>
</reference>
<name>A0A8J6PGI5_9FLAO</name>
<protein>
    <submittedName>
        <fullName evidence="1">Uncharacterized protein</fullName>
    </submittedName>
</protein>
<gene>
    <name evidence="1" type="ORF">H9Y05_15835</name>
</gene>
<sequence length="184" mass="21448">MELTLPKTEVFLSSFKNLYDENFKPRDPKSTKLDINRYYIPDIEKIENGIVGSLIYNYVVRHIMKGAKTDPEFDDKIQYIKGSRKVNFTLINKKDLLIPIYFISIELNGETYALKVNNEKTIQFLNFEDAVEFKNWILYTIKNIKENENLIISNNNIAFANNSISSKIILENIDKVAIEIANNR</sequence>
<comment type="caution">
    <text evidence="1">The sequence shown here is derived from an EMBL/GenBank/DDBJ whole genome shotgun (WGS) entry which is preliminary data.</text>
</comment>
<dbReference type="EMBL" id="JACVEL010000021">
    <property type="protein sequence ID" value="MBC9813948.1"/>
    <property type="molecule type" value="Genomic_DNA"/>
</dbReference>
<proteinExistence type="predicted"/>
<organism evidence="1 2">
    <name type="scientific">Taishania pollutisoli</name>
    <dbReference type="NCBI Taxonomy" id="2766479"/>
    <lineage>
        <taxon>Bacteria</taxon>
        <taxon>Pseudomonadati</taxon>
        <taxon>Bacteroidota</taxon>
        <taxon>Flavobacteriia</taxon>
        <taxon>Flavobacteriales</taxon>
        <taxon>Crocinitomicaceae</taxon>
        <taxon>Taishania</taxon>
    </lineage>
</organism>